<feature type="compositionally biased region" description="Basic and acidic residues" evidence="1">
    <location>
        <begin position="210"/>
        <end position="242"/>
    </location>
</feature>
<evidence type="ECO:0000256" key="1">
    <source>
        <dbReference type="SAM" id="MobiDB-lite"/>
    </source>
</evidence>
<feature type="transmembrane region" description="Helical" evidence="2">
    <location>
        <begin position="23"/>
        <end position="50"/>
    </location>
</feature>
<dbReference type="PANTHER" id="PTHR36354">
    <property type="entry name" value="IMPORT INNER MEMBRANE TRANSLOCASE SUBUNIT"/>
    <property type="match status" value="1"/>
</dbReference>
<accession>A0ABP0UJ27</accession>
<organism evidence="3 4">
    <name type="scientific">Sphagnum troendelagicum</name>
    <dbReference type="NCBI Taxonomy" id="128251"/>
    <lineage>
        <taxon>Eukaryota</taxon>
        <taxon>Viridiplantae</taxon>
        <taxon>Streptophyta</taxon>
        <taxon>Embryophyta</taxon>
        <taxon>Bryophyta</taxon>
        <taxon>Sphagnophytina</taxon>
        <taxon>Sphagnopsida</taxon>
        <taxon>Sphagnales</taxon>
        <taxon>Sphagnaceae</taxon>
        <taxon>Sphagnum</taxon>
    </lineage>
</organism>
<keyword evidence="4" id="KW-1185">Reference proteome</keyword>
<keyword evidence="2" id="KW-1133">Transmembrane helix</keyword>
<dbReference type="EMBL" id="OZ019896">
    <property type="protein sequence ID" value="CAK9222860.1"/>
    <property type="molecule type" value="Genomic_DNA"/>
</dbReference>
<sequence>MQTVMGLRQALGLHLEAFWKRNYLVVVGAVAIVSCLLLWRIMFGIASLFVSLSEGMAKFGFLALAAGMVAIGGVVTRARYMVNPDTVYRIAMQKLNTSAAVLEVMGAPLTGTNVRAYVMSGGGLHIKNFRPRLSSKHCFLIFPITGGERRGLVSIEVKKRYDFKLLAVDIPTAGAEHRVYVIGDEAEYRVGGGLISVLRDPVVKAMAAQKEFEEHDERDDEEYRQREAEETHTQDMLEKLEQDTASEVAGKEELTNPQVITQETEAAKA</sequence>
<feature type="region of interest" description="Disordered" evidence="1">
    <location>
        <begin position="209"/>
        <end position="269"/>
    </location>
</feature>
<proteinExistence type="predicted"/>
<evidence type="ECO:0000313" key="4">
    <source>
        <dbReference type="Proteomes" id="UP001497512"/>
    </source>
</evidence>
<feature type="transmembrane region" description="Helical" evidence="2">
    <location>
        <begin position="56"/>
        <end position="75"/>
    </location>
</feature>
<name>A0ABP0UJ27_9BRYO</name>
<keyword evidence="2" id="KW-0472">Membrane</keyword>
<keyword evidence="2" id="KW-0812">Transmembrane</keyword>
<evidence type="ECO:0000256" key="2">
    <source>
        <dbReference type="SAM" id="Phobius"/>
    </source>
</evidence>
<feature type="compositionally biased region" description="Polar residues" evidence="1">
    <location>
        <begin position="255"/>
        <end position="269"/>
    </location>
</feature>
<dbReference type="PANTHER" id="PTHR36354:SF2">
    <property type="entry name" value="IMPORT INNER MEMBRANE TRANSLOCASE SUBUNIT"/>
    <property type="match status" value="1"/>
</dbReference>
<evidence type="ECO:0000313" key="3">
    <source>
        <dbReference type="EMBL" id="CAK9222860.1"/>
    </source>
</evidence>
<reference evidence="3" key="1">
    <citation type="submission" date="2024-02" db="EMBL/GenBank/DDBJ databases">
        <authorList>
            <consortium name="ELIXIR-Norway"/>
            <consortium name="Elixir Norway"/>
        </authorList>
    </citation>
    <scope>NUCLEOTIDE SEQUENCE</scope>
</reference>
<protein>
    <submittedName>
        <fullName evidence="3">Uncharacterized protein</fullName>
    </submittedName>
</protein>
<dbReference type="Proteomes" id="UP001497512">
    <property type="component" value="Chromosome 4"/>
</dbReference>
<gene>
    <name evidence="3" type="ORF">CSSPTR1EN2_LOCUS16479</name>
</gene>